<accession>A0ABU1X7I7</accession>
<dbReference type="Gene3D" id="3.40.50.300">
    <property type="entry name" value="P-loop containing nucleotide triphosphate hydrolases"/>
    <property type="match status" value="1"/>
</dbReference>
<dbReference type="InterPro" id="IPR027417">
    <property type="entry name" value="P-loop_NTPase"/>
</dbReference>
<gene>
    <name evidence="1" type="ORF">J2W40_004102</name>
</gene>
<dbReference type="Proteomes" id="UP001267638">
    <property type="component" value="Unassembled WGS sequence"/>
</dbReference>
<name>A0ABU1X7I7_SPHXE</name>
<keyword evidence="2" id="KW-1185">Reference proteome</keyword>
<dbReference type="RefSeq" id="WP_310227763.1">
    <property type="nucleotide sequence ID" value="NZ_JAVDWV010000037.1"/>
</dbReference>
<dbReference type="EMBL" id="JAVDWV010000037">
    <property type="protein sequence ID" value="MDR7157254.1"/>
    <property type="molecule type" value="Genomic_DNA"/>
</dbReference>
<evidence type="ECO:0008006" key="3">
    <source>
        <dbReference type="Google" id="ProtNLM"/>
    </source>
</evidence>
<evidence type="ECO:0000313" key="2">
    <source>
        <dbReference type="Proteomes" id="UP001267638"/>
    </source>
</evidence>
<proteinExistence type="predicted"/>
<dbReference type="SUPFAM" id="SSF52540">
    <property type="entry name" value="P-loop containing nucleoside triphosphate hydrolases"/>
    <property type="match status" value="1"/>
</dbReference>
<protein>
    <recommendedName>
        <fullName evidence="3">Sulfotransferase domain-containing protein</fullName>
    </recommendedName>
</protein>
<organism evidence="1 2">
    <name type="scientific">Sphingobium xenophagum</name>
    <dbReference type="NCBI Taxonomy" id="121428"/>
    <lineage>
        <taxon>Bacteria</taxon>
        <taxon>Pseudomonadati</taxon>
        <taxon>Pseudomonadota</taxon>
        <taxon>Alphaproteobacteria</taxon>
        <taxon>Sphingomonadales</taxon>
        <taxon>Sphingomonadaceae</taxon>
        <taxon>Sphingobium</taxon>
    </lineage>
</organism>
<reference evidence="1 2" key="1">
    <citation type="submission" date="2023-07" db="EMBL/GenBank/DDBJ databases">
        <title>Sorghum-associated microbial communities from plants grown in Nebraska, USA.</title>
        <authorList>
            <person name="Schachtman D."/>
        </authorList>
    </citation>
    <scope>NUCLEOTIDE SEQUENCE [LARGE SCALE GENOMIC DNA]</scope>
    <source>
        <strain evidence="1 2">4256</strain>
    </source>
</reference>
<sequence length="101" mass="11549">MLRAYIRDRSVAPADRLLELLFAEIVADDVGTAQRVLAFAGFEPSRESMADMRNYMASHPRGRDGRVVYDMAGDFNLDVAALRERFRFYTDRFDVPVEVEA</sequence>
<comment type="caution">
    <text evidence="1">The sequence shown here is derived from an EMBL/GenBank/DDBJ whole genome shotgun (WGS) entry which is preliminary data.</text>
</comment>
<evidence type="ECO:0000313" key="1">
    <source>
        <dbReference type="EMBL" id="MDR7157254.1"/>
    </source>
</evidence>